<dbReference type="GO" id="GO:0046872">
    <property type="term" value="F:metal ion binding"/>
    <property type="evidence" value="ECO:0007669"/>
    <property type="project" value="UniProtKB-KW"/>
</dbReference>
<comment type="cofactor">
    <cofactor evidence="1">
        <name>Zn(2+)</name>
        <dbReference type="ChEBI" id="CHEBI:29105"/>
    </cofactor>
</comment>
<dbReference type="HOGENOM" id="CLU_004485_7_2_9"/>
<keyword evidence="7" id="KW-0614">Plasmid</keyword>
<keyword evidence="3" id="KW-0479">Metal-binding</keyword>
<dbReference type="AlphaFoldDB" id="W8UAF3"/>
<organism evidence="7 8">
    <name type="scientific">Peptoclostridium acidaminophilum DSM 3953</name>
    <dbReference type="NCBI Taxonomy" id="1286171"/>
    <lineage>
        <taxon>Bacteria</taxon>
        <taxon>Bacillati</taxon>
        <taxon>Bacillota</taxon>
        <taxon>Clostridia</taxon>
        <taxon>Peptostreptococcales</taxon>
        <taxon>Peptoclostridiaceae</taxon>
        <taxon>Peptoclostridium</taxon>
    </lineage>
</organism>
<dbReference type="Pfam" id="PF02272">
    <property type="entry name" value="DHHA1"/>
    <property type="match status" value="1"/>
</dbReference>
<dbReference type="Pfam" id="PF07973">
    <property type="entry name" value="tRNA_SAD"/>
    <property type="match status" value="1"/>
</dbReference>
<accession>W8UAF3</accession>
<feature type="coiled-coil region" evidence="5">
    <location>
        <begin position="251"/>
        <end position="285"/>
    </location>
</feature>
<evidence type="ECO:0000256" key="4">
    <source>
        <dbReference type="ARBA" id="ARBA00022833"/>
    </source>
</evidence>
<protein>
    <submittedName>
        <fullName evidence="7">Alanyl-tRNA editing protein AlaX-L</fullName>
    </submittedName>
</protein>
<dbReference type="Gene3D" id="2.40.30.130">
    <property type="match status" value="1"/>
</dbReference>
<keyword evidence="5" id="KW-0175">Coiled coil</keyword>
<reference evidence="7 8" key="1">
    <citation type="journal article" date="2014" name="Genome Announc.">
        <title>Complete Genome Sequence of Amino Acid-Utilizing Eubacterium acidaminophilum al-2 (DSM 3953).</title>
        <authorList>
            <person name="Poehlein A."/>
            <person name="Andreesen J.R."/>
            <person name="Daniel R."/>
        </authorList>
    </citation>
    <scope>NUCLEOTIDE SEQUENCE [LARGE SCALE GENOMIC DNA]</scope>
    <source>
        <strain evidence="7 8">DSM 3953</strain>
        <plasmid evidence="8">Plasmid EAL2_808p</plasmid>
    </source>
</reference>
<dbReference type="PANTHER" id="PTHR43462:SF1">
    <property type="entry name" value="ALANYL-TRNA EDITING PROTEIN AARSD1"/>
    <property type="match status" value="1"/>
</dbReference>
<evidence type="ECO:0000313" key="8">
    <source>
        <dbReference type="Proteomes" id="UP000019591"/>
    </source>
</evidence>
<dbReference type="PROSITE" id="PS50860">
    <property type="entry name" value="AA_TRNA_LIGASE_II_ALA"/>
    <property type="match status" value="1"/>
</dbReference>
<dbReference type="InterPro" id="IPR051335">
    <property type="entry name" value="Alanyl-tRNA_Editing_Enzymes"/>
</dbReference>
<evidence type="ECO:0000259" key="6">
    <source>
        <dbReference type="PROSITE" id="PS50860"/>
    </source>
</evidence>
<dbReference type="SUPFAM" id="SSF55186">
    <property type="entry name" value="ThrRS/AlaRS common domain"/>
    <property type="match status" value="1"/>
</dbReference>
<keyword evidence="4" id="KW-0862">Zinc</keyword>
<sequence>MTSEKIFMDDSYITELEAEVASCVQKDEYYEVILDKTIFYPHMSGGQPKDEGTISGIKVINVLERGDEIVHLLKEPVEGTVKLSVDFGTRFDYMQQHTGQHILSYALAKLFGGNTVGFHLSESYTTIDLDILLTDEMVVAAEQLSNRIIYENKKVTAREYAYEDALKLNLSKMPVELDHLRIISIENYDDNACGGTHVNYTGEIGIIKVTKKEKYKSGTRVEFLCGRRALDDYIVKNKSLLDLSALLTCRADMLQENIEKILNENKKLTKDISTLGSELNEYKARELTSNAVVKDGVSFVFNKSDNDVKDLRSICSKLIETDNYAAVLVSESDNTCNLVMGQSKNLSLDMKNIFEQCKAVINGKGGGNNYLLQCTGDLLRADECLELARNTLL</sequence>
<evidence type="ECO:0000256" key="3">
    <source>
        <dbReference type="ARBA" id="ARBA00022723"/>
    </source>
</evidence>
<dbReference type="SUPFAM" id="SSF50447">
    <property type="entry name" value="Translation proteins"/>
    <property type="match status" value="1"/>
</dbReference>
<dbReference type="GO" id="GO:0002161">
    <property type="term" value="F:aminoacyl-tRNA deacylase activity"/>
    <property type="evidence" value="ECO:0007669"/>
    <property type="project" value="UniProtKB-ARBA"/>
</dbReference>
<dbReference type="InterPro" id="IPR018165">
    <property type="entry name" value="Ala-tRNA-synth_IIc_core"/>
</dbReference>
<evidence type="ECO:0000256" key="5">
    <source>
        <dbReference type="SAM" id="Coils"/>
    </source>
</evidence>
<dbReference type="OrthoDB" id="9812949at2"/>
<dbReference type="PATRIC" id="fig|1286171.3.peg.2448"/>
<feature type="domain" description="Alanyl-transfer RNA synthetases family profile" evidence="6">
    <location>
        <begin position="1"/>
        <end position="220"/>
    </location>
</feature>
<dbReference type="GO" id="GO:0005737">
    <property type="term" value="C:cytoplasm"/>
    <property type="evidence" value="ECO:0007669"/>
    <property type="project" value="UniProtKB-SubCell"/>
</dbReference>
<dbReference type="InterPro" id="IPR009000">
    <property type="entry name" value="Transl_B-barrel_sf"/>
</dbReference>
<name>W8UAF3_PEPAC</name>
<dbReference type="Gene3D" id="3.10.310.40">
    <property type="match status" value="1"/>
</dbReference>
<keyword evidence="8" id="KW-1185">Reference proteome</keyword>
<geneLocation type="plasmid" evidence="7 8">
    <name>EAL2_808p</name>
</geneLocation>
<dbReference type="InterPro" id="IPR018163">
    <property type="entry name" value="Thr/Ala-tRNA-synth_IIc_edit"/>
</dbReference>
<proteinExistence type="predicted"/>
<dbReference type="KEGG" id="eac:EAL2_808p02710"/>
<dbReference type="RefSeq" id="WP_025436652.1">
    <property type="nucleotide sequence ID" value="NZ_CP007453.1"/>
</dbReference>
<gene>
    <name evidence="7" type="primary">alaXL</name>
    <name evidence="7" type="ORF">EAL2_808p02710</name>
</gene>
<evidence type="ECO:0000313" key="7">
    <source>
        <dbReference type="EMBL" id="AHM57776.1"/>
    </source>
</evidence>
<dbReference type="EMBL" id="CP007453">
    <property type="protein sequence ID" value="AHM57776.1"/>
    <property type="molecule type" value="Genomic_DNA"/>
</dbReference>
<comment type="subcellular location">
    <subcellularLocation>
        <location evidence="2">Cytoplasm</location>
    </subcellularLocation>
</comment>
<dbReference type="Gene3D" id="3.30.980.10">
    <property type="entry name" value="Threonyl-trna Synthetase, Chain A, domain 2"/>
    <property type="match status" value="1"/>
</dbReference>
<dbReference type="Proteomes" id="UP000019591">
    <property type="component" value="Plasmid EAL2_808p"/>
</dbReference>
<dbReference type="GO" id="GO:0003676">
    <property type="term" value="F:nucleic acid binding"/>
    <property type="evidence" value="ECO:0007669"/>
    <property type="project" value="InterPro"/>
</dbReference>
<dbReference type="eggNOG" id="COG0013">
    <property type="taxonomic scope" value="Bacteria"/>
</dbReference>
<dbReference type="InterPro" id="IPR012947">
    <property type="entry name" value="tRNA_SAD"/>
</dbReference>
<evidence type="ECO:0000256" key="1">
    <source>
        <dbReference type="ARBA" id="ARBA00001947"/>
    </source>
</evidence>
<dbReference type="GO" id="GO:0006419">
    <property type="term" value="P:alanyl-tRNA aminoacylation"/>
    <property type="evidence" value="ECO:0007669"/>
    <property type="project" value="InterPro"/>
</dbReference>
<dbReference type="PANTHER" id="PTHR43462">
    <property type="entry name" value="ALANYL-TRNA EDITING PROTEIN"/>
    <property type="match status" value="1"/>
</dbReference>
<dbReference type="GO" id="GO:0004813">
    <property type="term" value="F:alanine-tRNA ligase activity"/>
    <property type="evidence" value="ECO:0007669"/>
    <property type="project" value="InterPro"/>
</dbReference>
<dbReference type="InterPro" id="IPR003156">
    <property type="entry name" value="DHHA1_dom"/>
</dbReference>
<evidence type="ECO:0000256" key="2">
    <source>
        <dbReference type="ARBA" id="ARBA00004496"/>
    </source>
</evidence>
<dbReference type="SMART" id="SM00863">
    <property type="entry name" value="tRNA_SAD"/>
    <property type="match status" value="1"/>
</dbReference>
<dbReference type="GO" id="GO:0005524">
    <property type="term" value="F:ATP binding"/>
    <property type="evidence" value="ECO:0007669"/>
    <property type="project" value="InterPro"/>
</dbReference>